<comment type="subcellular location">
    <subcellularLocation>
        <location evidence="1">Mitochondrion</location>
    </subcellularLocation>
</comment>
<evidence type="ECO:0000256" key="5">
    <source>
        <dbReference type="ARBA" id="ARBA00026235"/>
    </source>
</evidence>
<evidence type="ECO:0000259" key="7">
    <source>
        <dbReference type="Pfam" id="PF05347"/>
    </source>
</evidence>
<evidence type="ECO:0000256" key="2">
    <source>
        <dbReference type="ARBA" id="ARBA00009508"/>
    </source>
</evidence>
<sequence>MASPGIPTLKQFLHRQRVLSLYRKILRAIRQVPDRHYQVYLQESARHEFKMNREEKNEDAVRMAMTRGNAQLKELQKIIRLSK</sequence>
<dbReference type="PANTHER" id="PTHR13675:SF0">
    <property type="entry name" value="LYR MOTIF-CONTAINING PROTEIN 2"/>
    <property type="match status" value="1"/>
</dbReference>
<keyword evidence="4" id="KW-0496">Mitochondrion</keyword>
<proteinExistence type="inferred from homology"/>
<comment type="function">
    <text evidence="6">Involved in efficient integration of the N-module into mitochondrial respiratory chain complex I.</text>
</comment>
<dbReference type="InterPro" id="IPR045293">
    <property type="entry name" value="Complex1_LYR_LYRM2"/>
</dbReference>
<dbReference type="Proteomes" id="UP001318040">
    <property type="component" value="Chromosome 60"/>
</dbReference>
<evidence type="ECO:0000313" key="8">
    <source>
        <dbReference type="Proteomes" id="UP001318040"/>
    </source>
</evidence>
<dbReference type="CTD" id="57226"/>
<evidence type="ECO:0000256" key="4">
    <source>
        <dbReference type="ARBA" id="ARBA00023128"/>
    </source>
</evidence>
<comment type="similarity">
    <text evidence="2">Belongs to the complex I LYR family.</text>
</comment>
<evidence type="ECO:0000256" key="6">
    <source>
        <dbReference type="ARBA" id="ARBA00044735"/>
    </source>
</evidence>
<evidence type="ECO:0000256" key="1">
    <source>
        <dbReference type="ARBA" id="ARBA00004173"/>
    </source>
</evidence>
<reference evidence="9" key="1">
    <citation type="submission" date="2025-08" db="UniProtKB">
        <authorList>
            <consortium name="RefSeq"/>
        </authorList>
    </citation>
    <scope>IDENTIFICATION</scope>
    <source>
        <tissue evidence="9">Sperm</tissue>
    </source>
</reference>
<keyword evidence="3" id="KW-0809">Transit peptide</keyword>
<dbReference type="PANTHER" id="PTHR13675">
    <property type="entry name" value="LYR MOTIF-CONTAINING PROTEIN 2"/>
    <property type="match status" value="1"/>
</dbReference>
<dbReference type="RefSeq" id="XP_032832594.1">
    <property type="nucleotide sequence ID" value="XM_032976703.1"/>
</dbReference>
<accession>A0AAJ7XFA4</accession>
<protein>
    <recommendedName>
        <fullName evidence="5">LYR motif-containing protein 2</fullName>
    </recommendedName>
</protein>
<dbReference type="Pfam" id="PF05347">
    <property type="entry name" value="Complex1_LYR"/>
    <property type="match status" value="1"/>
</dbReference>
<dbReference type="GeneID" id="116955561"/>
<evidence type="ECO:0000313" key="9">
    <source>
        <dbReference type="RefSeq" id="XP_032832594.1"/>
    </source>
</evidence>
<evidence type="ECO:0000256" key="3">
    <source>
        <dbReference type="ARBA" id="ARBA00022946"/>
    </source>
</evidence>
<dbReference type="InterPro" id="IPR008011">
    <property type="entry name" value="Complex1_LYR_dom"/>
</dbReference>
<organism evidence="8 9">
    <name type="scientific">Petromyzon marinus</name>
    <name type="common">Sea lamprey</name>
    <dbReference type="NCBI Taxonomy" id="7757"/>
    <lineage>
        <taxon>Eukaryota</taxon>
        <taxon>Metazoa</taxon>
        <taxon>Chordata</taxon>
        <taxon>Craniata</taxon>
        <taxon>Vertebrata</taxon>
        <taxon>Cyclostomata</taxon>
        <taxon>Hyperoartia</taxon>
        <taxon>Petromyzontiformes</taxon>
        <taxon>Petromyzontidae</taxon>
        <taxon>Petromyzon</taxon>
    </lineage>
</organism>
<dbReference type="AlphaFoldDB" id="A0AAJ7XFA4"/>
<keyword evidence="8" id="KW-1185">Reference proteome</keyword>
<feature type="domain" description="Complex 1 LYR protein" evidence="7">
    <location>
        <begin position="16"/>
        <end position="74"/>
    </location>
</feature>
<dbReference type="CDD" id="cd20262">
    <property type="entry name" value="Complex1_LYR_LYRM2"/>
    <property type="match status" value="1"/>
</dbReference>
<dbReference type="KEGG" id="pmrn:116955561"/>
<dbReference type="GO" id="GO:0005739">
    <property type="term" value="C:mitochondrion"/>
    <property type="evidence" value="ECO:0007669"/>
    <property type="project" value="UniProtKB-SubCell"/>
</dbReference>
<gene>
    <name evidence="9" type="primary">LYRM2</name>
</gene>
<name>A0AAJ7XFA4_PETMA</name>